<proteinExistence type="predicted"/>
<reference evidence="1 2" key="1">
    <citation type="submission" date="2019-06" db="EMBL/GenBank/DDBJ databases">
        <title>A chromosomal-level reference genome of Carpinus fangiana (Coryloideae, Betulaceae).</title>
        <authorList>
            <person name="Yang X."/>
            <person name="Wang Z."/>
            <person name="Zhang L."/>
            <person name="Hao G."/>
            <person name="Liu J."/>
            <person name="Yang Y."/>
        </authorList>
    </citation>
    <scope>NUCLEOTIDE SEQUENCE [LARGE SCALE GENOMIC DNA]</scope>
    <source>
        <strain evidence="1">Cfa_2016G</strain>
        <tissue evidence="1">Leaf</tissue>
    </source>
</reference>
<dbReference type="Proteomes" id="UP000327013">
    <property type="component" value="Chromosome 5"/>
</dbReference>
<organism evidence="1 2">
    <name type="scientific">Carpinus fangiana</name>
    <dbReference type="NCBI Taxonomy" id="176857"/>
    <lineage>
        <taxon>Eukaryota</taxon>
        <taxon>Viridiplantae</taxon>
        <taxon>Streptophyta</taxon>
        <taxon>Embryophyta</taxon>
        <taxon>Tracheophyta</taxon>
        <taxon>Spermatophyta</taxon>
        <taxon>Magnoliopsida</taxon>
        <taxon>eudicotyledons</taxon>
        <taxon>Gunneridae</taxon>
        <taxon>Pentapetalae</taxon>
        <taxon>rosids</taxon>
        <taxon>fabids</taxon>
        <taxon>Fagales</taxon>
        <taxon>Betulaceae</taxon>
        <taxon>Carpinus</taxon>
    </lineage>
</organism>
<protein>
    <submittedName>
        <fullName evidence="1">Uncharacterized protein</fullName>
    </submittedName>
</protein>
<accession>A0A5N6R7R5</accession>
<dbReference type="EMBL" id="CM017325">
    <property type="protein sequence ID" value="KAE8056185.1"/>
    <property type="molecule type" value="Genomic_DNA"/>
</dbReference>
<dbReference type="AlphaFoldDB" id="A0A5N6R7R5"/>
<name>A0A5N6R7R5_9ROSI</name>
<sequence>MDGGHQSLKKKKLQHATLIVGGGCWPFNVDGLKKSKLHVFLPCLKEDVVHLEPIKKAPP</sequence>
<evidence type="ECO:0000313" key="2">
    <source>
        <dbReference type="Proteomes" id="UP000327013"/>
    </source>
</evidence>
<gene>
    <name evidence="1" type="ORF">FH972_012977</name>
</gene>
<keyword evidence="2" id="KW-1185">Reference proteome</keyword>
<evidence type="ECO:0000313" key="1">
    <source>
        <dbReference type="EMBL" id="KAE8056185.1"/>
    </source>
</evidence>